<organism evidence="1 2">
    <name type="scientific">Phyllobacterium trifolii</name>
    <dbReference type="NCBI Taxonomy" id="300193"/>
    <lineage>
        <taxon>Bacteria</taxon>
        <taxon>Pseudomonadati</taxon>
        <taxon>Pseudomonadota</taxon>
        <taxon>Alphaproteobacteria</taxon>
        <taxon>Hyphomicrobiales</taxon>
        <taxon>Phyllobacteriaceae</taxon>
        <taxon>Phyllobacterium</taxon>
    </lineage>
</organism>
<evidence type="ECO:0000313" key="1">
    <source>
        <dbReference type="EMBL" id="MBB3147669.1"/>
    </source>
</evidence>
<accession>A0A839UGL6</accession>
<reference evidence="1 2" key="1">
    <citation type="submission" date="2020-08" db="EMBL/GenBank/DDBJ databases">
        <title>Genomic Encyclopedia of Type Strains, Phase III (KMG-III): the genomes of soil and plant-associated and newly described type strains.</title>
        <authorList>
            <person name="Whitman W."/>
        </authorList>
    </citation>
    <scope>NUCLEOTIDE SEQUENCE [LARGE SCALE GENOMIC DNA]</scope>
    <source>
        <strain evidence="1 2">CECT 7015</strain>
    </source>
</reference>
<proteinExistence type="predicted"/>
<sequence length="35" mass="4126">MSRYRSNDLKVGRAFIEKSLDVVRQVIRMQTLPFA</sequence>
<comment type="caution">
    <text evidence="1">The sequence shown here is derived from an EMBL/GenBank/DDBJ whole genome shotgun (WGS) entry which is preliminary data.</text>
</comment>
<gene>
    <name evidence="1" type="ORF">FHS21_004093</name>
</gene>
<dbReference type="Proteomes" id="UP000554520">
    <property type="component" value="Unassembled WGS sequence"/>
</dbReference>
<dbReference type="EMBL" id="JACHXN010000013">
    <property type="protein sequence ID" value="MBB3147669.1"/>
    <property type="molecule type" value="Genomic_DNA"/>
</dbReference>
<dbReference type="AlphaFoldDB" id="A0A839UGL6"/>
<protein>
    <submittedName>
        <fullName evidence="1">Uncharacterized protein</fullName>
    </submittedName>
</protein>
<evidence type="ECO:0000313" key="2">
    <source>
        <dbReference type="Proteomes" id="UP000554520"/>
    </source>
</evidence>
<name>A0A839UGL6_9HYPH</name>
<keyword evidence="2" id="KW-1185">Reference proteome</keyword>